<evidence type="ECO:0000256" key="2">
    <source>
        <dbReference type="ARBA" id="ARBA00023134"/>
    </source>
</evidence>
<dbReference type="SUPFAM" id="SSF52540">
    <property type="entry name" value="P-loop containing nucleoside triphosphate hydrolases"/>
    <property type="match status" value="1"/>
</dbReference>
<dbReference type="KEGG" id="ddi:DDB_G0278217"/>
<dbReference type="SMART" id="SM00174">
    <property type="entry name" value="RHO"/>
    <property type="match status" value="1"/>
</dbReference>
<sequence length="195" mass="22615">MNHRELNVCFLGNSEVGKSCIIDSKINEYLPTIENRSKKMMQINNKFFDFNIFDTAGAKELNYLIKNSIKQCDLFVIVCSLTDDKSIDSIQYYIELIQNGLNRKHDIPMVIVANKLDILGGLENPMVKNQIKKINKKYKNSHCILSSSKNNENLNNILKSLIKQVNQIEKNRKQLLNHQSSPLRNLKIFKNIRLF</sequence>
<dbReference type="EMBL" id="AAFI02000023">
    <property type="protein sequence ID" value="EAL68281.1"/>
    <property type="molecule type" value="Genomic_DNA"/>
</dbReference>
<reference evidence="4 5" key="1">
    <citation type="journal article" date="2005" name="Nature">
        <title>The genome of the social amoeba Dictyostelium discoideum.</title>
        <authorList>
            <consortium name="The Dictyostelium discoideum Sequencing Consortium"/>
            <person name="Eichinger L."/>
            <person name="Pachebat J.A."/>
            <person name="Glockner G."/>
            <person name="Rajandream M.A."/>
            <person name="Sucgang R."/>
            <person name="Berriman M."/>
            <person name="Song J."/>
            <person name="Olsen R."/>
            <person name="Szafranski K."/>
            <person name="Xu Q."/>
            <person name="Tunggal B."/>
            <person name="Kummerfeld S."/>
            <person name="Madera M."/>
            <person name="Konfortov B.A."/>
            <person name="Rivero F."/>
            <person name="Bankier A.T."/>
            <person name="Lehmann R."/>
            <person name="Hamlin N."/>
            <person name="Davies R."/>
            <person name="Gaudet P."/>
            <person name="Fey P."/>
            <person name="Pilcher K."/>
            <person name="Chen G."/>
            <person name="Saunders D."/>
            <person name="Sodergren E."/>
            <person name="Davis P."/>
            <person name="Kerhornou A."/>
            <person name="Nie X."/>
            <person name="Hall N."/>
            <person name="Anjard C."/>
            <person name="Hemphill L."/>
            <person name="Bason N."/>
            <person name="Farbrother P."/>
            <person name="Desany B."/>
            <person name="Just E."/>
            <person name="Morio T."/>
            <person name="Rost R."/>
            <person name="Churcher C."/>
            <person name="Cooper J."/>
            <person name="Haydock S."/>
            <person name="van Driessche N."/>
            <person name="Cronin A."/>
            <person name="Goodhead I."/>
            <person name="Muzny D."/>
            <person name="Mourier T."/>
            <person name="Pain A."/>
            <person name="Lu M."/>
            <person name="Harper D."/>
            <person name="Lindsay R."/>
            <person name="Hauser H."/>
            <person name="James K."/>
            <person name="Quiles M."/>
            <person name="Madan Babu M."/>
            <person name="Saito T."/>
            <person name="Buchrieser C."/>
            <person name="Wardroper A."/>
            <person name="Felder M."/>
            <person name="Thangavelu M."/>
            <person name="Johnson D."/>
            <person name="Knights A."/>
            <person name="Loulseged H."/>
            <person name="Mungall K."/>
            <person name="Oliver K."/>
            <person name="Price C."/>
            <person name="Quail M.A."/>
            <person name="Urushihara H."/>
            <person name="Hernandez J."/>
            <person name="Rabbinowitsch E."/>
            <person name="Steffen D."/>
            <person name="Sanders M."/>
            <person name="Ma J."/>
            <person name="Kohara Y."/>
            <person name="Sharp S."/>
            <person name="Simmonds M."/>
            <person name="Spiegler S."/>
            <person name="Tivey A."/>
            <person name="Sugano S."/>
            <person name="White B."/>
            <person name="Walker D."/>
            <person name="Woodward J."/>
            <person name="Winckler T."/>
            <person name="Tanaka Y."/>
            <person name="Shaulsky G."/>
            <person name="Schleicher M."/>
            <person name="Weinstock G."/>
            <person name="Rosenthal A."/>
            <person name="Cox E.C."/>
            <person name="Chisholm R.L."/>
            <person name="Gibbs R."/>
            <person name="Loomis W.F."/>
            <person name="Platzer M."/>
            <person name="Kay R.R."/>
            <person name="Williams J."/>
            <person name="Dear P.H."/>
            <person name="Noegel A.A."/>
            <person name="Barrell B."/>
            <person name="Kuspa A."/>
        </authorList>
    </citation>
    <scope>NUCLEOTIDE SEQUENCE [LARGE SCALE GENOMIC DNA]</scope>
    <source>
        <strain evidence="4 5">AX4</strain>
    </source>
</reference>
<dbReference type="SMR" id="Q54YJ0"/>
<dbReference type="GO" id="GO:0005525">
    <property type="term" value="F:GTP binding"/>
    <property type="evidence" value="ECO:0000318"/>
    <property type="project" value="GO_Central"/>
</dbReference>
<gene>
    <name evidence="4" type="primary">rsmK</name>
    <name evidence="4" type="ORF">DDB_G0278217</name>
</gene>
<dbReference type="SMART" id="SM00173">
    <property type="entry name" value="RAS"/>
    <property type="match status" value="1"/>
</dbReference>
<dbReference type="InParanoid" id="Q54YJ0"/>
<dbReference type="RefSeq" id="XP_642212.1">
    <property type="nucleotide sequence ID" value="XM_637120.1"/>
</dbReference>
<dbReference type="GO" id="GO:0005886">
    <property type="term" value="C:plasma membrane"/>
    <property type="evidence" value="ECO:0000318"/>
    <property type="project" value="GO_Central"/>
</dbReference>
<dbReference type="VEuPathDB" id="AmoebaDB:DDB_G0278217"/>
<proteinExistence type="predicted"/>
<comment type="caution">
    <text evidence="4">The sequence shown here is derived from an EMBL/GenBank/DDBJ whole genome shotgun (WGS) entry which is preliminary data.</text>
</comment>
<dbReference type="InterPro" id="IPR005225">
    <property type="entry name" value="Small_GTP-bd"/>
</dbReference>
<dbReference type="PANTHER" id="PTHR24070">
    <property type="entry name" value="RAS, DI-RAS, AND RHEB FAMILY MEMBERS OF SMALL GTPASE SUPERFAMILY"/>
    <property type="match status" value="1"/>
</dbReference>
<name>Q54YJ0_DICDI</name>
<keyword evidence="3" id="KW-0175">Coiled coil</keyword>
<feature type="coiled-coil region" evidence="3">
    <location>
        <begin position="151"/>
        <end position="178"/>
    </location>
</feature>
<dbReference type="PRINTS" id="PR00449">
    <property type="entry name" value="RASTRNSFRMNG"/>
</dbReference>
<dbReference type="eggNOG" id="KOG0395">
    <property type="taxonomic scope" value="Eukaryota"/>
</dbReference>
<dbReference type="InterPro" id="IPR020849">
    <property type="entry name" value="Small_GTPase_Ras-type"/>
</dbReference>
<dbReference type="dictyBase" id="DDB_G0278217">
    <property type="gene designation" value="rsmK"/>
</dbReference>
<dbReference type="AlphaFoldDB" id="Q54YJ0"/>
<evidence type="ECO:0000256" key="1">
    <source>
        <dbReference type="ARBA" id="ARBA00022741"/>
    </source>
</evidence>
<dbReference type="GeneID" id="8621419"/>
<dbReference type="PROSITE" id="PS51421">
    <property type="entry name" value="RAS"/>
    <property type="match status" value="1"/>
</dbReference>
<keyword evidence="2" id="KW-0342">GTP-binding</keyword>
<dbReference type="PROSITE" id="PS51419">
    <property type="entry name" value="RAB"/>
    <property type="match status" value="1"/>
</dbReference>
<dbReference type="Gene3D" id="3.40.50.300">
    <property type="entry name" value="P-loop containing nucleotide triphosphate hydrolases"/>
    <property type="match status" value="1"/>
</dbReference>
<accession>Q54YJ0</accession>
<dbReference type="CDD" id="cd00882">
    <property type="entry name" value="Ras_like_GTPase"/>
    <property type="match status" value="1"/>
</dbReference>
<evidence type="ECO:0000256" key="3">
    <source>
        <dbReference type="SAM" id="Coils"/>
    </source>
</evidence>
<organism evidence="4 5">
    <name type="scientific">Dictyostelium discoideum</name>
    <name type="common">Social amoeba</name>
    <dbReference type="NCBI Taxonomy" id="44689"/>
    <lineage>
        <taxon>Eukaryota</taxon>
        <taxon>Amoebozoa</taxon>
        <taxon>Evosea</taxon>
        <taxon>Eumycetozoa</taxon>
        <taxon>Dictyostelia</taxon>
        <taxon>Dictyosteliales</taxon>
        <taxon>Dictyosteliaceae</taxon>
        <taxon>Dictyostelium</taxon>
    </lineage>
</organism>
<dbReference type="GO" id="GO:0019003">
    <property type="term" value="F:GDP binding"/>
    <property type="evidence" value="ECO:0000318"/>
    <property type="project" value="GO_Central"/>
</dbReference>
<dbReference type="Pfam" id="PF00071">
    <property type="entry name" value="Ras"/>
    <property type="match status" value="1"/>
</dbReference>
<evidence type="ECO:0000313" key="5">
    <source>
        <dbReference type="Proteomes" id="UP000002195"/>
    </source>
</evidence>
<protein>
    <submittedName>
        <fullName evidence="4">Small GTPase</fullName>
    </submittedName>
</protein>
<keyword evidence="1" id="KW-0547">Nucleotide-binding</keyword>
<dbReference type="PhylomeDB" id="Q54YJ0"/>
<dbReference type="InterPro" id="IPR001806">
    <property type="entry name" value="Small_GTPase"/>
</dbReference>
<dbReference type="FunCoup" id="Q54YJ0">
    <property type="interactions" value="3"/>
</dbReference>
<dbReference type="GO" id="GO:0007264">
    <property type="term" value="P:small GTPase-mediated signal transduction"/>
    <property type="evidence" value="ECO:0000318"/>
    <property type="project" value="GO_Central"/>
</dbReference>
<dbReference type="HOGENOM" id="CLU_041217_9_8_1"/>
<evidence type="ECO:0000313" key="4">
    <source>
        <dbReference type="EMBL" id="EAL68281.1"/>
    </source>
</evidence>
<dbReference type="NCBIfam" id="TIGR00231">
    <property type="entry name" value="small_GTP"/>
    <property type="match status" value="1"/>
</dbReference>
<dbReference type="GO" id="GO:0003924">
    <property type="term" value="F:GTPase activity"/>
    <property type="evidence" value="ECO:0000318"/>
    <property type="project" value="GO_Central"/>
</dbReference>
<dbReference type="STRING" id="44689.Q54YJ0"/>
<dbReference type="InterPro" id="IPR027417">
    <property type="entry name" value="P-loop_NTPase"/>
</dbReference>
<dbReference type="PaxDb" id="44689-DDB0230039"/>
<keyword evidence="5" id="KW-1185">Reference proteome</keyword>
<dbReference type="Proteomes" id="UP000002195">
    <property type="component" value="Unassembled WGS sequence"/>
</dbReference>
<dbReference type="SMART" id="SM00175">
    <property type="entry name" value="RAB"/>
    <property type="match status" value="1"/>
</dbReference>